<feature type="compositionally biased region" description="Basic and acidic residues" evidence="1">
    <location>
        <begin position="36"/>
        <end position="51"/>
    </location>
</feature>
<protein>
    <submittedName>
        <fullName evidence="3">Uncharacterized protein</fullName>
    </submittedName>
</protein>
<reference evidence="3" key="2">
    <citation type="submission" date="2023-11" db="UniProtKB">
        <authorList>
            <consortium name="WormBaseParasite"/>
        </authorList>
    </citation>
    <scope>IDENTIFICATION</scope>
</reference>
<dbReference type="AlphaFoldDB" id="A0AA85JUW3"/>
<dbReference type="Proteomes" id="UP000050795">
    <property type="component" value="Unassembled WGS sequence"/>
</dbReference>
<evidence type="ECO:0000313" key="3">
    <source>
        <dbReference type="WBParaSite" id="TREG1_4310.1"/>
    </source>
</evidence>
<evidence type="ECO:0000313" key="2">
    <source>
        <dbReference type="Proteomes" id="UP000050795"/>
    </source>
</evidence>
<evidence type="ECO:0000256" key="1">
    <source>
        <dbReference type="SAM" id="MobiDB-lite"/>
    </source>
</evidence>
<name>A0AA85JUW3_TRIRE</name>
<dbReference type="WBParaSite" id="TREG1_4310.1">
    <property type="protein sequence ID" value="TREG1_4310.1"/>
    <property type="gene ID" value="TREG1_4310"/>
</dbReference>
<reference evidence="2" key="1">
    <citation type="submission" date="2022-06" db="EMBL/GenBank/DDBJ databases">
        <authorList>
            <person name="Berger JAMES D."/>
            <person name="Berger JAMES D."/>
        </authorList>
    </citation>
    <scope>NUCLEOTIDE SEQUENCE [LARGE SCALE GENOMIC DNA]</scope>
</reference>
<sequence length="97" mass="10800">MTYEKSNASGDRLSSSLEMDSYESGGNTLLSSVITSDKESLSSSDFKRELSTEISSTSRTRRKQALIPTCRTTYHNQNVKTVLLNDLTSNEDKNIDL</sequence>
<feature type="region of interest" description="Disordered" evidence="1">
    <location>
        <begin position="1"/>
        <end position="63"/>
    </location>
</feature>
<feature type="compositionally biased region" description="Polar residues" evidence="1">
    <location>
        <begin position="1"/>
        <end position="35"/>
    </location>
</feature>
<organism evidence="2 3">
    <name type="scientific">Trichobilharzia regenti</name>
    <name type="common">Nasal bird schistosome</name>
    <dbReference type="NCBI Taxonomy" id="157069"/>
    <lineage>
        <taxon>Eukaryota</taxon>
        <taxon>Metazoa</taxon>
        <taxon>Spiralia</taxon>
        <taxon>Lophotrochozoa</taxon>
        <taxon>Platyhelminthes</taxon>
        <taxon>Trematoda</taxon>
        <taxon>Digenea</taxon>
        <taxon>Strigeidida</taxon>
        <taxon>Schistosomatoidea</taxon>
        <taxon>Schistosomatidae</taxon>
        <taxon>Trichobilharzia</taxon>
    </lineage>
</organism>
<keyword evidence="2" id="KW-1185">Reference proteome</keyword>
<accession>A0AA85JUW3</accession>
<proteinExistence type="predicted"/>